<keyword evidence="2" id="KW-1185">Reference proteome</keyword>
<proteinExistence type="predicted"/>
<evidence type="ECO:0000313" key="1">
    <source>
        <dbReference type="EMBL" id="KAG0430086.1"/>
    </source>
</evidence>
<sequence length="810" mass="88592">MRAFLHACIRRVARFESLSLTAYSPAHRYRCFFGGFPFFNRVQSAVLDEVLHSDRPLVVSAPTGSGKTAILELALVRLLTQRPAADFKALYVVPLKAICRERLEDWSRKTASLGLHCAQLTGDTDEEDRSVLQEAHLILTTPEKWDSATRRWKDSPGLLESLALLLIDEVQLVHEAGRGPVLEAVVSRMKALQRHNGTPLRIVAVSAPVPNAADLASWLGTEDNPGCHHTFGERLRPVPLRRLVLGYPCAVGTSDFRFDMSLSYKLPLVIENYSEGKPTIVFCSTRKGVLQTAGVVAGNCSNLVRDVRTRDRLLCAATTFRDAKLRDVVPRGVGFHHAGLCPEDRGAVESLFREGGLPVLVSTSTLAMGVNLPAHLVVVKSTSTYALGGTGLYPDLVVDQMLGRAGRPQFDVSGTAVIMTKLSLKPRYEQLVQGTQAMESSLHRSLVEHLNAEIVLRTVRDLAGCVTWAKSTFFYVRLRKNPAHYGQPRGLGEQGAQDKLHELCRESVTALVRASLITLDADSGCLEPTGAGHLMARYCISLDTMERFSQLPARLSLETLVATLSGCAEYADVQLRTSEKATLNKLNGTKRAPGIRFPMKGRIKTRDMKVNCLLQASLGCLSVTEPSLSQDLPRVLRVAQRLAKVLLEFLLLRPECGFGALLQAVVLHKCIQARLWEDSLHVARQIDKIGVALSSALLRAGITSLDKLVNTNPRELELVLNRHPPFGSQVLQAARSLPKYRLQIVQEGSPSNDTATVQLSVEVGCLGESVAEPGSGRLSLAPAYLLVGDADDRLLLHQCISSVPSRTHST</sequence>
<gene>
    <name evidence="1" type="ORF">HPB47_023013</name>
</gene>
<evidence type="ECO:0000313" key="2">
    <source>
        <dbReference type="Proteomes" id="UP000805193"/>
    </source>
</evidence>
<dbReference type="EMBL" id="JABSTQ010009355">
    <property type="protein sequence ID" value="KAG0430086.1"/>
    <property type="molecule type" value="Genomic_DNA"/>
</dbReference>
<accession>A0AC60Q866</accession>
<comment type="caution">
    <text evidence="1">The sequence shown here is derived from an EMBL/GenBank/DDBJ whole genome shotgun (WGS) entry which is preliminary data.</text>
</comment>
<protein>
    <submittedName>
        <fullName evidence="1">Uncharacterized protein</fullName>
    </submittedName>
</protein>
<organism evidence="1 2">
    <name type="scientific">Ixodes persulcatus</name>
    <name type="common">Taiga tick</name>
    <dbReference type="NCBI Taxonomy" id="34615"/>
    <lineage>
        <taxon>Eukaryota</taxon>
        <taxon>Metazoa</taxon>
        <taxon>Ecdysozoa</taxon>
        <taxon>Arthropoda</taxon>
        <taxon>Chelicerata</taxon>
        <taxon>Arachnida</taxon>
        <taxon>Acari</taxon>
        <taxon>Parasitiformes</taxon>
        <taxon>Ixodida</taxon>
        <taxon>Ixodoidea</taxon>
        <taxon>Ixodidae</taxon>
        <taxon>Ixodinae</taxon>
        <taxon>Ixodes</taxon>
    </lineage>
</organism>
<name>A0AC60Q866_IXOPE</name>
<dbReference type="Proteomes" id="UP000805193">
    <property type="component" value="Unassembled WGS sequence"/>
</dbReference>
<reference evidence="1 2" key="1">
    <citation type="journal article" date="2020" name="Cell">
        <title>Large-Scale Comparative Analyses of Tick Genomes Elucidate Their Genetic Diversity and Vector Capacities.</title>
        <authorList>
            <consortium name="Tick Genome and Microbiome Consortium (TIGMIC)"/>
            <person name="Jia N."/>
            <person name="Wang J."/>
            <person name="Shi W."/>
            <person name="Du L."/>
            <person name="Sun Y."/>
            <person name="Zhan W."/>
            <person name="Jiang J.F."/>
            <person name="Wang Q."/>
            <person name="Zhang B."/>
            <person name="Ji P."/>
            <person name="Bell-Sakyi L."/>
            <person name="Cui X.M."/>
            <person name="Yuan T.T."/>
            <person name="Jiang B.G."/>
            <person name="Yang W.F."/>
            <person name="Lam T.T."/>
            <person name="Chang Q.C."/>
            <person name="Ding S.J."/>
            <person name="Wang X.J."/>
            <person name="Zhu J.G."/>
            <person name="Ruan X.D."/>
            <person name="Zhao L."/>
            <person name="Wei J.T."/>
            <person name="Ye R.Z."/>
            <person name="Que T.C."/>
            <person name="Du C.H."/>
            <person name="Zhou Y.H."/>
            <person name="Cheng J.X."/>
            <person name="Dai P.F."/>
            <person name="Guo W.B."/>
            <person name="Han X.H."/>
            <person name="Huang E.J."/>
            <person name="Li L.F."/>
            <person name="Wei W."/>
            <person name="Gao Y.C."/>
            <person name="Liu J.Z."/>
            <person name="Shao H.Z."/>
            <person name="Wang X."/>
            <person name="Wang C.C."/>
            <person name="Yang T.C."/>
            <person name="Huo Q.B."/>
            <person name="Li W."/>
            <person name="Chen H.Y."/>
            <person name="Chen S.E."/>
            <person name="Zhou L.G."/>
            <person name="Ni X.B."/>
            <person name="Tian J.H."/>
            <person name="Sheng Y."/>
            <person name="Liu T."/>
            <person name="Pan Y.S."/>
            <person name="Xia L.Y."/>
            <person name="Li J."/>
            <person name="Zhao F."/>
            <person name="Cao W.C."/>
        </authorList>
    </citation>
    <scope>NUCLEOTIDE SEQUENCE [LARGE SCALE GENOMIC DNA]</scope>
    <source>
        <strain evidence="1">Iper-2018</strain>
    </source>
</reference>